<dbReference type="PROSITE" id="PS51233">
    <property type="entry name" value="VWFD"/>
    <property type="match status" value="1"/>
</dbReference>
<feature type="signal peptide" evidence="8">
    <location>
        <begin position="1"/>
        <end position="20"/>
    </location>
</feature>
<feature type="chain" id="PRO_5012487873" description="Sushi, nidogen and EGF-like domain-containing protein 1" evidence="8">
    <location>
        <begin position="21"/>
        <end position="1204"/>
    </location>
</feature>
<evidence type="ECO:0000256" key="6">
    <source>
        <dbReference type="PROSITE-ProRule" id="PRU00302"/>
    </source>
</evidence>
<dbReference type="GO" id="GO:0007160">
    <property type="term" value="P:cell-matrix adhesion"/>
    <property type="evidence" value="ECO:0007669"/>
    <property type="project" value="InterPro"/>
</dbReference>
<feature type="disulfide bond" evidence="6">
    <location>
        <begin position="1096"/>
        <end position="1123"/>
    </location>
</feature>
<evidence type="ECO:0000256" key="5">
    <source>
        <dbReference type="ARBA" id="ARBA00023157"/>
    </source>
</evidence>
<feature type="domain" description="Sushi" evidence="10">
    <location>
        <begin position="1068"/>
        <end position="1125"/>
    </location>
</feature>
<evidence type="ECO:0000256" key="2">
    <source>
        <dbReference type="ARBA" id="ARBA00022692"/>
    </source>
</evidence>
<dbReference type="PROSITE" id="PS50923">
    <property type="entry name" value="SUSHI"/>
    <property type="match status" value="3"/>
</dbReference>
<dbReference type="PANTHER" id="PTHR13802">
    <property type="entry name" value="MUCIN 4-RELATED"/>
    <property type="match status" value="1"/>
</dbReference>
<dbReference type="OrthoDB" id="6236007at2759"/>
<dbReference type="SMART" id="SM00539">
    <property type="entry name" value="NIDO"/>
    <property type="match status" value="1"/>
</dbReference>
<dbReference type="Proteomes" id="UP000242188">
    <property type="component" value="Unassembled WGS sequence"/>
</dbReference>
<sequence length="1204" mass="131823">MCTLLHIWLVVLSFTKLSHGIPLAEFYPFGVSQGDSDFPKNDDGSSPVVTISTLFPFFNNQHDSLYVNTNGVISFLRTLSQYTPDPFPLSGSRRLIAPFWADVDIRNGGTVWYRETTSASILQRATDDVRLFYPSQSSFVAAWVFIATWDDVAFFGATTPDAATKRNSFQAVLITNGRHSFTIYNYYEITWTTGTASGGTPAEGLGGTPAQVGFNAGDGVNYYAVNESRTDAIINLPRLSNVHVDGKFVFRIDTETIEQGGCNTGGTLTISPRYSHMFGGEKKLLSGPCIQSNDTLTAVFGRGASSINCVMHSQFSVACVTPIFYTTGDVSVALTVTTSNQQSATYEGMITILNPLNMKPVLQRLDPSNWRRGDEVTLTWSTPHIPFDIEGSYVEIYTIKPDLDHIPRIYYHSKAVQYIESIQTEVTLTLDTKDDVIVLSLVELTQGNDQTQRQRVWSDAFVVIPKNITESKASCTRWQTTDDQLPSLSGVDVQVCPCRLDQAEIDLVRFHPDPMCQSPDGSQQSDADTSINCLVHPHAKQCFRLNTPGTRGTGQLCCYDDNGSIMNMLTSSGGGSLQRYHYFGDTDDAVPYLSNIVYDTAPYYHCCAYPHLFQSDVPSECYRFHQRRTPGNCNEYVPNTPAQNFGDPHFVTPDGLSYTFNGVGEFTLFKTKTNTFIAQVRMQSLGTTGNQGSVITSVVANAANASDRVEVRLNSIRGFDILVNGVLEDITDVQFLRYTGVIISILDNPSTTNNHTKQVNVAFPEQDIAFQILIYGSFLNYVVSFGQGVKRGSIEGLLGNLNQDPKDDLVSQTGDVLPSNSSTEVIHNRMGMSWRITEDESLFTYAVGTSYDSVQDKTFSPVFDVPVSAVDNATRELCGNDTFCYYDYYVTGDNTMARSTRMSTHTLAKLQEISRKTVTCGFPPAVEHGQWNISGVDVDDTGKLICNSDAQLQGSGHITCNTEGHWNASQSYCVPSVVKATIDPTTEATGSTVTCGFPPAVEHGQWNINGGDADDTGKLICNSDAQLQGSGHITCNTEGHWTASQSYCAPSVVKATIDPTTEATGSTVTCGFPPAVEHGQWNINGGDADDTGKLICNSDAQLQGSGHITCNTEGHWTASQSYCAPSVVKATIDPTTEATRSNSWLIPMAIALASVFTLIIVILVSIVLVRCFCWKKSQAKGRDHTEFPKSTLDFDNAAYQSRHY</sequence>
<dbReference type="Pfam" id="PF23263">
    <property type="entry name" value="C8-3_MUC4"/>
    <property type="match status" value="1"/>
</dbReference>
<dbReference type="SMART" id="SM00723">
    <property type="entry name" value="AMOP"/>
    <property type="match status" value="1"/>
</dbReference>
<dbReference type="InterPro" id="IPR035976">
    <property type="entry name" value="Sushi/SCR/CCP_sf"/>
</dbReference>
<evidence type="ECO:0000259" key="10">
    <source>
        <dbReference type="PROSITE" id="PS50923"/>
    </source>
</evidence>
<comment type="caution">
    <text evidence="6">Lacks conserved residue(s) required for the propagation of feature annotation.</text>
</comment>
<proteinExistence type="predicted"/>
<dbReference type="Pfam" id="PF03782">
    <property type="entry name" value="AMOP"/>
    <property type="match status" value="1"/>
</dbReference>
<dbReference type="InterPro" id="IPR051495">
    <property type="entry name" value="Epithelial_Barrier/Signaling"/>
</dbReference>
<dbReference type="PANTHER" id="PTHR13802:SF59">
    <property type="entry name" value="SUSHI DOMAIN-CONTAINING PROTEIN 2"/>
    <property type="match status" value="1"/>
</dbReference>
<dbReference type="SMART" id="SM00216">
    <property type="entry name" value="VWD"/>
    <property type="match status" value="1"/>
</dbReference>
<evidence type="ECO:0000259" key="12">
    <source>
        <dbReference type="PROSITE" id="PS51233"/>
    </source>
</evidence>
<organism evidence="13 14">
    <name type="scientific">Mizuhopecten yessoensis</name>
    <name type="common">Japanese scallop</name>
    <name type="synonym">Patinopecten yessoensis</name>
    <dbReference type="NCBI Taxonomy" id="6573"/>
    <lineage>
        <taxon>Eukaryota</taxon>
        <taxon>Metazoa</taxon>
        <taxon>Spiralia</taxon>
        <taxon>Lophotrochozoa</taxon>
        <taxon>Mollusca</taxon>
        <taxon>Bivalvia</taxon>
        <taxon>Autobranchia</taxon>
        <taxon>Pteriomorphia</taxon>
        <taxon>Pectinida</taxon>
        <taxon>Pectinoidea</taxon>
        <taxon>Pectinidae</taxon>
        <taxon>Mizuhopecten</taxon>
    </lineage>
</organism>
<dbReference type="InterPro" id="IPR005533">
    <property type="entry name" value="AMOP_dom"/>
</dbReference>
<feature type="domain" description="VWFD" evidence="12">
    <location>
        <begin position="640"/>
        <end position="842"/>
    </location>
</feature>
<dbReference type="PROSITE" id="PS50856">
    <property type="entry name" value="AMOP"/>
    <property type="match status" value="1"/>
</dbReference>
<evidence type="ECO:0000256" key="8">
    <source>
        <dbReference type="SAM" id="SignalP"/>
    </source>
</evidence>
<keyword evidence="3 7" id="KW-1133">Transmembrane helix</keyword>
<comment type="caution">
    <text evidence="13">The sequence shown here is derived from an EMBL/GenBank/DDBJ whole genome shotgun (WGS) entry which is preliminary data.</text>
</comment>
<feature type="domain" description="AMOP" evidence="9">
    <location>
        <begin position="467"/>
        <end position="628"/>
    </location>
</feature>
<evidence type="ECO:0008006" key="15">
    <source>
        <dbReference type="Google" id="ProtNLM"/>
    </source>
</evidence>
<dbReference type="CDD" id="cd00033">
    <property type="entry name" value="CCP"/>
    <property type="match status" value="3"/>
</dbReference>
<reference evidence="13 14" key="1">
    <citation type="journal article" date="2017" name="Nat. Ecol. Evol.">
        <title>Scallop genome provides insights into evolution of bilaterian karyotype and development.</title>
        <authorList>
            <person name="Wang S."/>
            <person name="Zhang J."/>
            <person name="Jiao W."/>
            <person name="Li J."/>
            <person name="Xun X."/>
            <person name="Sun Y."/>
            <person name="Guo X."/>
            <person name="Huan P."/>
            <person name="Dong B."/>
            <person name="Zhang L."/>
            <person name="Hu X."/>
            <person name="Sun X."/>
            <person name="Wang J."/>
            <person name="Zhao C."/>
            <person name="Wang Y."/>
            <person name="Wang D."/>
            <person name="Huang X."/>
            <person name="Wang R."/>
            <person name="Lv J."/>
            <person name="Li Y."/>
            <person name="Zhang Z."/>
            <person name="Liu B."/>
            <person name="Lu W."/>
            <person name="Hui Y."/>
            <person name="Liang J."/>
            <person name="Zhou Z."/>
            <person name="Hou R."/>
            <person name="Li X."/>
            <person name="Liu Y."/>
            <person name="Li H."/>
            <person name="Ning X."/>
            <person name="Lin Y."/>
            <person name="Zhao L."/>
            <person name="Xing Q."/>
            <person name="Dou J."/>
            <person name="Li Y."/>
            <person name="Mao J."/>
            <person name="Guo H."/>
            <person name="Dou H."/>
            <person name="Li T."/>
            <person name="Mu C."/>
            <person name="Jiang W."/>
            <person name="Fu Q."/>
            <person name="Fu X."/>
            <person name="Miao Y."/>
            <person name="Liu J."/>
            <person name="Yu Q."/>
            <person name="Li R."/>
            <person name="Liao H."/>
            <person name="Li X."/>
            <person name="Kong Y."/>
            <person name="Jiang Z."/>
            <person name="Chourrout D."/>
            <person name="Li R."/>
            <person name="Bao Z."/>
        </authorList>
    </citation>
    <scope>NUCLEOTIDE SEQUENCE [LARGE SCALE GENOMIC DNA]</scope>
    <source>
        <strain evidence="13 14">PY_sf001</strain>
    </source>
</reference>
<dbReference type="InterPro" id="IPR003886">
    <property type="entry name" value="NIDO_dom"/>
</dbReference>
<keyword evidence="6" id="KW-0768">Sushi</keyword>
<keyword evidence="5 6" id="KW-1015">Disulfide bond</keyword>
<feature type="domain" description="Sushi" evidence="10">
    <location>
        <begin position="918"/>
        <end position="975"/>
    </location>
</feature>
<keyword evidence="14" id="KW-1185">Reference proteome</keyword>
<accession>A0A210QNJ1</accession>
<dbReference type="Pfam" id="PF00084">
    <property type="entry name" value="Sushi"/>
    <property type="match status" value="1"/>
</dbReference>
<gene>
    <name evidence="13" type="ORF">KP79_PYT23936</name>
</gene>
<dbReference type="SUPFAM" id="SSF57535">
    <property type="entry name" value="Complement control module/SCR domain"/>
    <property type="match status" value="3"/>
</dbReference>
<evidence type="ECO:0000256" key="1">
    <source>
        <dbReference type="ARBA" id="ARBA00004370"/>
    </source>
</evidence>
<dbReference type="GO" id="GO:0016020">
    <property type="term" value="C:membrane"/>
    <property type="evidence" value="ECO:0007669"/>
    <property type="project" value="UniProtKB-SubCell"/>
</dbReference>
<feature type="disulfide bond" evidence="6">
    <location>
        <begin position="1021"/>
        <end position="1048"/>
    </location>
</feature>
<dbReference type="SMART" id="SM00032">
    <property type="entry name" value="CCP"/>
    <property type="match status" value="3"/>
</dbReference>
<feature type="disulfide bond" evidence="6">
    <location>
        <begin position="946"/>
        <end position="973"/>
    </location>
</feature>
<feature type="transmembrane region" description="Helical" evidence="7">
    <location>
        <begin position="1144"/>
        <end position="1172"/>
    </location>
</feature>
<dbReference type="InterPro" id="IPR000436">
    <property type="entry name" value="Sushi_SCR_CCP_dom"/>
</dbReference>
<protein>
    <recommendedName>
        <fullName evidence="15">Sushi, nidogen and EGF-like domain-containing protein 1</fullName>
    </recommendedName>
</protein>
<dbReference type="PROSITE" id="PS51220">
    <property type="entry name" value="NIDO"/>
    <property type="match status" value="1"/>
</dbReference>
<keyword evidence="2 7" id="KW-0812">Transmembrane</keyword>
<dbReference type="Pfam" id="PF06119">
    <property type="entry name" value="NIDO"/>
    <property type="match status" value="1"/>
</dbReference>
<feature type="domain" description="Sushi" evidence="10">
    <location>
        <begin position="993"/>
        <end position="1050"/>
    </location>
</feature>
<dbReference type="Pfam" id="PF00094">
    <property type="entry name" value="VWD"/>
    <property type="match status" value="1"/>
</dbReference>
<feature type="domain" description="NIDO" evidence="11">
    <location>
        <begin position="98"/>
        <end position="255"/>
    </location>
</feature>
<evidence type="ECO:0000259" key="9">
    <source>
        <dbReference type="PROSITE" id="PS50856"/>
    </source>
</evidence>
<keyword evidence="4 7" id="KW-0472">Membrane</keyword>
<keyword evidence="8" id="KW-0732">Signal</keyword>
<dbReference type="Gene3D" id="2.10.70.10">
    <property type="entry name" value="Complement Module, domain 1"/>
    <property type="match status" value="3"/>
</dbReference>
<name>A0A210QNJ1_MIZYE</name>
<evidence type="ECO:0000259" key="11">
    <source>
        <dbReference type="PROSITE" id="PS51220"/>
    </source>
</evidence>
<evidence type="ECO:0000313" key="14">
    <source>
        <dbReference type="Proteomes" id="UP000242188"/>
    </source>
</evidence>
<evidence type="ECO:0000313" key="13">
    <source>
        <dbReference type="EMBL" id="OWF50292.1"/>
    </source>
</evidence>
<comment type="subcellular location">
    <subcellularLocation>
        <location evidence="1">Membrane</location>
    </subcellularLocation>
</comment>
<evidence type="ECO:0000256" key="4">
    <source>
        <dbReference type="ARBA" id="ARBA00023136"/>
    </source>
</evidence>
<evidence type="ECO:0000256" key="3">
    <source>
        <dbReference type="ARBA" id="ARBA00022989"/>
    </source>
</evidence>
<dbReference type="InterPro" id="IPR056619">
    <property type="entry name" value="C8-3_MUC4"/>
</dbReference>
<dbReference type="AlphaFoldDB" id="A0A210QNJ1"/>
<dbReference type="EMBL" id="NEDP02002676">
    <property type="protein sequence ID" value="OWF50292.1"/>
    <property type="molecule type" value="Genomic_DNA"/>
</dbReference>
<evidence type="ECO:0000256" key="7">
    <source>
        <dbReference type="SAM" id="Phobius"/>
    </source>
</evidence>
<dbReference type="InterPro" id="IPR001846">
    <property type="entry name" value="VWF_type-D"/>
</dbReference>